<dbReference type="EMBL" id="WNDP01000115">
    <property type="protein sequence ID" value="KAF1020815.1"/>
    <property type="molecule type" value="Genomic_DNA"/>
</dbReference>
<accession>A0A833PCE4</accession>
<name>A0A833PCE4_ACIBZ</name>
<evidence type="ECO:0000313" key="2">
    <source>
        <dbReference type="Proteomes" id="UP000490535"/>
    </source>
</evidence>
<sequence length="93" mass="11015">MKDLNTIDYLFLKFRSTFIKLDDVSKEYYPHLCKEKVLEKARQQKFPFTCFRIDESQKGAFFVEIHELASVLDELYKKGYQNFKASTQTASKS</sequence>
<protein>
    <recommendedName>
        <fullName evidence="3">Pyocin activator protein PrtN</fullName>
    </recommendedName>
</protein>
<dbReference type="Proteomes" id="UP000490535">
    <property type="component" value="Unassembled WGS sequence"/>
</dbReference>
<evidence type="ECO:0008006" key="3">
    <source>
        <dbReference type="Google" id="ProtNLM"/>
    </source>
</evidence>
<dbReference type="AlphaFoldDB" id="A0A833PCE4"/>
<gene>
    <name evidence="1" type="ORF">GAK29_03537</name>
</gene>
<comment type="caution">
    <text evidence="1">The sequence shown here is derived from an EMBL/GenBank/DDBJ whole genome shotgun (WGS) entry which is preliminary data.</text>
</comment>
<organism evidence="1 2">
    <name type="scientific">Acinetobacter bereziniae</name>
    <name type="common">Acinetobacter genomosp. 10</name>
    <dbReference type="NCBI Taxonomy" id="106648"/>
    <lineage>
        <taxon>Bacteria</taxon>
        <taxon>Pseudomonadati</taxon>
        <taxon>Pseudomonadota</taxon>
        <taxon>Gammaproteobacteria</taxon>
        <taxon>Moraxellales</taxon>
        <taxon>Moraxellaceae</taxon>
        <taxon>Acinetobacter</taxon>
    </lineage>
</organism>
<proteinExistence type="predicted"/>
<evidence type="ECO:0000313" key="1">
    <source>
        <dbReference type="EMBL" id="KAF1020815.1"/>
    </source>
</evidence>
<dbReference type="InterPro" id="IPR020518">
    <property type="entry name" value="Tscrpt_reg_PrtN"/>
</dbReference>
<dbReference type="Pfam" id="PF11112">
    <property type="entry name" value="PyocinActivator"/>
    <property type="match status" value="1"/>
</dbReference>
<dbReference type="GO" id="GO:0006355">
    <property type="term" value="P:regulation of DNA-templated transcription"/>
    <property type="evidence" value="ECO:0007669"/>
    <property type="project" value="InterPro"/>
</dbReference>
<reference evidence="2" key="1">
    <citation type="journal article" date="2020" name="MBio">
        <title>Horizontal gene transfer to a defensive symbiont with a reduced genome amongst a multipartite beetle microbiome.</title>
        <authorList>
            <person name="Waterworth S.C."/>
            <person name="Florez L.V."/>
            <person name="Rees E.R."/>
            <person name="Hertweck C."/>
            <person name="Kaltenpoth M."/>
            <person name="Kwan J.C."/>
        </authorList>
    </citation>
    <scope>NUCLEOTIDE SEQUENCE [LARGE SCALE GENOMIC DNA]</scope>
</reference>